<dbReference type="CDD" id="cd03794">
    <property type="entry name" value="GT4_WbuB-like"/>
    <property type="match status" value="1"/>
</dbReference>
<comment type="caution">
    <text evidence="4">The sequence shown here is derived from an EMBL/GenBank/DDBJ whole genome shotgun (WGS) entry which is preliminary data.</text>
</comment>
<evidence type="ECO:0000313" key="5">
    <source>
        <dbReference type="Proteomes" id="UP001623041"/>
    </source>
</evidence>
<accession>A0ABW8RJ38</accession>
<comment type="similarity">
    <text evidence="1">Belongs to the glycosyltransferase group 1 family. Glycosyltransferase 4 subfamily.</text>
</comment>
<dbReference type="Pfam" id="PF13439">
    <property type="entry name" value="Glyco_transf_4"/>
    <property type="match status" value="1"/>
</dbReference>
<dbReference type="Pfam" id="PF00534">
    <property type="entry name" value="Glycos_transf_1"/>
    <property type="match status" value="1"/>
</dbReference>
<dbReference type="Gene3D" id="3.40.50.2000">
    <property type="entry name" value="Glycogen Phosphorylase B"/>
    <property type="match status" value="2"/>
</dbReference>
<evidence type="ECO:0000256" key="1">
    <source>
        <dbReference type="ARBA" id="ARBA00009481"/>
    </source>
</evidence>
<feature type="domain" description="Glycosyl transferase family 1" evidence="2">
    <location>
        <begin position="671"/>
        <end position="834"/>
    </location>
</feature>
<gene>
    <name evidence="4" type="ORF">ACJEBI_18810</name>
</gene>
<dbReference type="EMBL" id="JBJHQH010000015">
    <property type="protein sequence ID" value="MFK9093520.1"/>
    <property type="molecule type" value="Genomic_DNA"/>
</dbReference>
<proteinExistence type="inferred from homology"/>
<dbReference type="InterPro" id="IPR028098">
    <property type="entry name" value="Glyco_trans_4-like_N"/>
</dbReference>
<reference evidence="4 5" key="1">
    <citation type="submission" date="2024-11" db="EMBL/GenBank/DDBJ databases">
        <authorList>
            <person name="Lucas J.A."/>
        </authorList>
    </citation>
    <scope>NUCLEOTIDE SEQUENCE [LARGE SCALE GENOMIC DNA]</scope>
    <source>
        <strain evidence="4 5">Z 5.4</strain>
    </source>
</reference>
<dbReference type="InterPro" id="IPR001296">
    <property type="entry name" value="Glyco_trans_1"/>
</dbReference>
<name>A0ABW8RJ38_9BACI</name>
<dbReference type="InterPro" id="IPR050194">
    <property type="entry name" value="Glycosyltransferase_grp1"/>
</dbReference>
<sequence>MMKAFLAACYAVTLYIGPQPVQKVMFNLCVGKKNRLAGGKYLLRVSCRLGKQRSFLGHVSHCYRLEVHHRKYLAAYAWRNLGLYNQAWMELKELDDQNTEIHSLKSNTLYNARNIEELIQFSKEIAAGSALDTKQKHFLIQYSFRNHGAFKARQLSEIFDDGSSYFKDLIEKYKEMERSGESWDGSPKLALTLKDMKAEPALKLVLKAFKEGDRSPLIYHTLIESLQEIGLKKKYLHDLNLMIDEGFLPLTSKDALYLLTNCRGFHELYDGRSLLGKEEDLSSVVVYGESLPEPIYKNLLMKLIDPFVQSSKPLPFNEKAFKILSRNLKGKHKWDCLEVRWYLQRNELEHIDHFIHPFPQDKQLKLLLYIAKYCHEHQLNELALMFGEKAYHISPKHEVVLRRLIASHHRLGNVSQRYYFIKKLKKLAPHRIFKKEYEMALDEYLLQKNEWNWSRKSKTFDKGKTIVHVLNKSLPEVNGYTIRSSEIVEHQKNSDLHPVVITKLGYSFDSEVVESIRREIHNGIEHYRLMDVNGFKINEVPMSDYFRTYADQIARALRQIKPAMVHAASNFQNALPALKVAQKYHIPSVYEVRGLWHDTQATKITGFENSERYLLHEKYELICCQTADRVVTISQSLKEHLINKGIPEEKIYFVPNGVDVKKFKPQLPNSELKKKYDLDNKLVIGFIGSVTHYEGLDYLLKALLVLKKMEIPFSFLLVGDGKALPELKQLAREIQLEEEIIFVGRIPHDEVKEFYSVIDVFPFPRTKAKVCQLVTPLKPFEAMAMGKLVLVSDIPALREMVIDGETGLVFKAEDVSSLVECLQQVENNKHLAKQGRKWVVKNRAWDQLAKAYHEIYQIESEEPVQALEA</sequence>
<dbReference type="Proteomes" id="UP001623041">
    <property type="component" value="Unassembled WGS sequence"/>
</dbReference>
<evidence type="ECO:0000259" key="3">
    <source>
        <dbReference type="Pfam" id="PF13439"/>
    </source>
</evidence>
<dbReference type="PANTHER" id="PTHR45947:SF3">
    <property type="entry name" value="SULFOQUINOVOSYL TRANSFERASE SQD2"/>
    <property type="match status" value="1"/>
</dbReference>
<feature type="domain" description="Glycosyltransferase subfamily 4-like N-terminal" evidence="3">
    <location>
        <begin position="547"/>
        <end position="661"/>
    </location>
</feature>
<evidence type="ECO:0000313" key="4">
    <source>
        <dbReference type="EMBL" id="MFK9093520.1"/>
    </source>
</evidence>
<dbReference type="SUPFAM" id="SSF53756">
    <property type="entry name" value="UDP-Glycosyltransferase/glycogen phosphorylase"/>
    <property type="match status" value="1"/>
</dbReference>
<organism evidence="4 5">
    <name type="scientific">Bacillus salipaludis</name>
    <dbReference type="NCBI Taxonomy" id="2547811"/>
    <lineage>
        <taxon>Bacteria</taxon>
        <taxon>Bacillati</taxon>
        <taxon>Bacillota</taxon>
        <taxon>Bacilli</taxon>
        <taxon>Bacillales</taxon>
        <taxon>Bacillaceae</taxon>
        <taxon>Bacillus</taxon>
    </lineage>
</organism>
<protein>
    <submittedName>
        <fullName evidence="4">Glycosyltransferase family 4 protein</fullName>
    </submittedName>
</protein>
<dbReference type="RefSeq" id="WP_406582031.1">
    <property type="nucleotide sequence ID" value="NZ_JBJHQH010000015.1"/>
</dbReference>
<dbReference type="PANTHER" id="PTHR45947">
    <property type="entry name" value="SULFOQUINOVOSYL TRANSFERASE SQD2"/>
    <property type="match status" value="1"/>
</dbReference>
<keyword evidence="5" id="KW-1185">Reference proteome</keyword>
<evidence type="ECO:0000259" key="2">
    <source>
        <dbReference type="Pfam" id="PF00534"/>
    </source>
</evidence>